<organism evidence="1 2">
    <name type="scientific">Trichogramma kaykai</name>
    <dbReference type="NCBI Taxonomy" id="54128"/>
    <lineage>
        <taxon>Eukaryota</taxon>
        <taxon>Metazoa</taxon>
        <taxon>Ecdysozoa</taxon>
        <taxon>Arthropoda</taxon>
        <taxon>Hexapoda</taxon>
        <taxon>Insecta</taxon>
        <taxon>Pterygota</taxon>
        <taxon>Neoptera</taxon>
        <taxon>Endopterygota</taxon>
        <taxon>Hymenoptera</taxon>
        <taxon>Apocrita</taxon>
        <taxon>Proctotrupomorpha</taxon>
        <taxon>Chalcidoidea</taxon>
        <taxon>Trichogrammatidae</taxon>
        <taxon>Trichogramma</taxon>
    </lineage>
</organism>
<evidence type="ECO:0000313" key="2">
    <source>
        <dbReference type="Proteomes" id="UP001627154"/>
    </source>
</evidence>
<dbReference type="Proteomes" id="UP001627154">
    <property type="component" value="Unassembled WGS sequence"/>
</dbReference>
<reference evidence="1 2" key="1">
    <citation type="journal article" date="2024" name="bioRxiv">
        <title>A reference genome for Trichogramma kaykai: A tiny desert-dwelling parasitoid wasp with competing sex-ratio distorters.</title>
        <authorList>
            <person name="Culotta J."/>
            <person name="Lindsey A.R."/>
        </authorList>
    </citation>
    <scope>NUCLEOTIDE SEQUENCE [LARGE SCALE GENOMIC DNA]</scope>
    <source>
        <strain evidence="1 2">KSX58</strain>
    </source>
</reference>
<dbReference type="EMBL" id="JBJJXI010000026">
    <property type="protein sequence ID" value="KAL3404142.1"/>
    <property type="molecule type" value="Genomic_DNA"/>
</dbReference>
<comment type="caution">
    <text evidence="1">The sequence shown here is derived from an EMBL/GenBank/DDBJ whole genome shotgun (WGS) entry which is preliminary data.</text>
</comment>
<protein>
    <submittedName>
        <fullName evidence="1">Uncharacterized protein</fullName>
    </submittedName>
</protein>
<gene>
    <name evidence="1" type="ORF">TKK_003127</name>
</gene>
<sequence>MRIIKRVMENSINLVLGNNEEPSDTRSNAGDGYALDSVDYCKDKKVETLPFYELSVKHENENVTLQERLDKNIIIDFECKDVKLEVPSLWTTICKSEYPSRQEKYQSNNDYKEDRIFRTNGLYFIPVNLQVVK</sequence>
<dbReference type="AlphaFoldDB" id="A0ABD2XH01"/>
<evidence type="ECO:0000313" key="1">
    <source>
        <dbReference type="EMBL" id="KAL3404142.1"/>
    </source>
</evidence>
<accession>A0ABD2XH01</accession>
<proteinExistence type="predicted"/>
<keyword evidence="2" id="KW-1185">Reference proteome</keyword>
<name>A0ABD2XH01_9HYME</name>